<reference evidence="1 2" key="1">
    <citation type="submission" date="2023-10" db="EMBL/GenBank/DDBJ databases">
        <title>Roseovarius strain S88 nov., isolated from a marine algae.</title>
        <authorList>
            <person name="Lee M.W."/>
            <person name="Lee J.K."/>
            <person name="Kim J.M."/>
            <person name="Choi D.G."/>
            <person name="Baek J.H."/>
            <person name="Bayburt H."/>
            <person name="Jung J.J."/>
            <person name="Han D.M."/>
            <person name="Jeon C.O."/>
        </authorList>
    </citation>
    <scope>NUCLEOTIDE SEQUENCE [LARGE SCALE GENOMIC DNA]</scope>
    <source>
        <strain evidence="1 2">S88</strain>
    </source>
</reference>
<evidence type="ECO:0000313" key="2">
    <source>
        <dbReference type="Proteomes" id="UP001364156"/>
    </source>
</evidence>
<keyword evidence="2" id="KW-1185">Reference proteome</keyword>
<proteinExistence type="predicted"/>
<dbReference type="EMBL" id="CP146069">
    <property type="protein sequence ID" value="WWR47488.1"/>
    <property type="molecule type" value="Genomic_DNA"/>
</dbReference>
<dbReference type="PANTHER" id="PTHR13158:SF5">
    <property type="entry name" value="NAD KINASE 2, MITOCHONDRIAL"/>
    <property type="match status" value="1"/>
</dbReference>
<dbReference type="PANTHER" id="PTHR13158">
    <property type="match status" value="1"/>
</dbReference>
<protein>
    <recommendedName>
        <fullName evidence="3">ATP-NAD kinase</fullName>
    </recommendedName>
</protein>
<evidence type="ECO:0008006" key="3">
    <source>
        <dbReference type="Google" id="ProtNLM"/>
    </source>
</evidence>
<evidence type="ECO:0000313" key="1">
    <source>
        <dbReference type="EMBL" id="WWR47488.1"/>
    </source>
</evidence>
<dbReference type="Proteomes" id="UP001364156">
    <property type="component" value="Chromosome"/>
</dbReference>
<organism evidence="1 2">
    <name type="scientific">Roseovarius phycicola</name>
    <dbReference type="NCBI Taxonomy" id="3080976"/>
    <lineage>
        <taxon>Bacteria</taxon>
        <taxon>Pseudomonadati</taxon>
        <taxon>Pseudomonadota</taxon>
        <taxon>Alphaproteobacteria</taxon>
        <taxon>Rhodobacterales</taxon>
        <taxon>Roseobacteraceae</taxon>
        <taxon>Roseovarius</taxon>
    </lineage>
</organism>
<name>A0ABZ2HJQ3_9RHOB</name>
<dbReference type="SUPFAM" id="SSF111331">
    <property type="entry name" value="NAD kinase/diacylglycerol kinase-like"/>
    <property type="match status" value="1"/>
</dbReference>
<accession>A0ABZ2HJQ3</accession>
<gene>
    <name evidence="1" type="ORF">RZ517_04755</name>
</gene>
<dbReference type="InterPro" id="IPR016064">
    <property type="entry name" value="NAD/diacylglycerol_kinase_sf"/>
</dbReference>
<dbReference type="RefSeq" id="WP_338550313.1">
    <property type="nucleotide sequence ID" value="NZ_CP146069.1"/>
</dbReference>
<dbReference type="InterPro" id="IPR017437">
    <property type="entry name" value="ATP-NAD_kinase_PpnK-typ_C"/>
</dbReference>
<dbReference type="Gene3D" id="2.60.200.30">
    <property type="entry name" value="Probable inorganic polyphosphate/atp-NAD kinase, domain 2"/>
    <property type="match status" value="1"/>
</dbReference>
<sequence>MSSLRPRIVLVTRETELSALLARHGTRGQVEFYLSSRGQVFEEVETRDRIQRDAVTAAKAMVPPEWSFAEVERGDLNRFLFFPNDVVVALGQDGLVANLAKYLEGQPVIGVTPSSDMGEGVLTPHGLKALPDLMQRAGTDDVEAQARAMVEAQLAGGDRLLALNELFIGHRSHQSARYELQFGDAREFQSSSGMIVSTGTGLTGWAKSIMTATRANYSFGAEDAKAVFFAREPWPSRQSGAELRTGLIEENAPLDVLSRINEGGVIFADGIEQDFLSFDWGAQVNVRVAEARLKLVVG</sequence>